<reference evidence="5 6" key="1">
    <citation type="journal article" date="2024" name="ISME J.">
        <title>Tailless and filamentous prophages are predominant in marine Vibrio.</title>
        <authorList>
            <person name="Steensen K."/>
            <person name="Seneca J."/>
            <person name="Bartlau N."/>
            <person name="Yu X.A."/>
            <person name="Hussain F.A."/>
            <person name="Polz M.F."/>
        </authorList>
    </citation>
    <scope>NUCLEOTIDE SEQUENCE [LARGE SCALE GENOMIC DNA]</scope>
    <source>
        <strain evidence="5 6">10N.222.51.A1</strain>
    </source>
</reference>
<dbReference type="Proteomes" id="UP001570417">
    <property type="component" value="Unassembled WGS sequence"/>
</dbReference>
<dbReference type="Gene3D" id="1.10.10.10">
    <property type="entry name" value="Winged helix-like DNA-binding domain superfamily/Winged helix DNA-binding domain"/>
    <property type="match status" value="1"/>
</dbReference>
<feature type="domain" description="HTH marR-type" evidence="4">
    <location>
        <begin position="23"/>
        <end position="153"/>
    </location>
</feature>
<keyword evidence="1" id="KW-0805">Transcription regulation</keyword>
<name>A0ABV4NFF2_9VIBR</name>
<gene>
    <name evidence="5" type="ORF">AB4566_17890</name>
</gene>
<dbReference type="InterPro" id="IPR055166">
    <property type="entry name" value="Transc_reg_Sar_Rot_HTH"/>
</dbReference>
<dbReference type="EMBL" id="JBFRUW010000064">
    <property type="protein sequence ID" value="MFA0570149.1"/>
    <property type="molecule type" value="Genomic_DNA"/>
</dbReference>
<evidence type="ECO:0000256" key="1">
    <source>
        <dbReference type="ARBA" id="ARBA00023015"/>
    </source>
</evidence>
<dbReference type="PANTHER" id="PTHR33164:SF100">
    <property type="entry name" value="OSPR"/>
    <property type="match status" value="1"/>
</dbReference>
<protein>
    <submittedName>
        <fullName evidence="5">MarR family winged helix-turn-helix transcriptional regulator</fullName>
    </submittedName>
</protein>
<organism evidence="5 6">
    <name type="scientific">Vibrio gallaecicus</name>
    <dbReference type="NCBI Taxonomy" id="552386"/>
    <lineage>
        <taxon>Bacteria</taxon>
        <taxon>Pseudomonadati</taxon>
        <taxon>Pseudomonadota</taxon>
        <taxon>Gammaproteobacteria</taxon>
        <taxon>Vibrionales</taxon>
        <taxon>Vibrionaceae</taxon>
        <taxon>Vibrio</taxon>
    </lineage>
</organism>
<accession>A0ABV4NFF2</accession>
<dbReference type="SUPFAM" id="SSF46785">
    <property type="entry name" value="Winged helix' DNA-binding domain"/>
    <property type="match status" value="1"/>
</dbReference>
<keyword evidence="2" id="KW-0238">DNA-binding</keyword>
<dbReference type="InterPro" id="IPR036388">
    <property type="entry name" value="WH-like_DNA-bd_sf"/>
</dbReference>
<dbReference type="PROSITE" id="PS50995">
    <property type="entry name" value="HTH_MARR_2"/>
    <property type="match status" value="1"/>
</dbReference>
<keyword evidence="3" id="KW-0804">Transcription</keyword>
<dbReference type="PRINTS" id="PR00598">
    <property type="entry name" value="HTHMARR"/>
</dbReference>
<dbReference type="InterPro" id="IPR036390">
    <property type="entry name" value="WH_DNA-bd_sf"/>
</dbReference>
<keyword evidence="6" id="KW-1185">Reference proteome</keyword>
<dbReference type="SMART" id="SM00347">
    <property type="entry name" value="HTH_MARR"/>
    <property type="match status" value="1"/>
</dbReference>
<dbReference type="RefSeq" id="WP_137372272.1">
    <property type="nucleotide sequence ID" value="NZ_AP025491.1"/>
</dbReference>
<evidence type="ECO:0000259" key="4">
    <source>
        <dbReference type="PROSITE" id="PS50995"/>
    </source>
</evidence>
<comment type="caution">
    <text evidence="5">The sequence shown here is derived from an EMBL/GenBank/DDBJ whole genome shotgun (WGS) entry which is preliminary data.</text>
</comment>
<proteinExistence type="predicted"/>
<evidence type="ECO:0000256" key="2">
    <source>
        <dbReference type="ARBA" id="ARBA00023125"/>
    </source>
</evidence>
<evidence type="ECO:0000313" key="6">
    <source>
        <dbReference type="Proteomes" id="UP001570417"/>
    </source>
</evidence>
<evidence type="ECO:0000313" key="5">
    <source>
        <dbReference type="EMBL" id="MFA0570149.1"/>
    </source>
</evidence>
<dbReference type="InterPro" id="IPR000835">
    <property type="entry name" value="HTH_MarR-typ"/>
</dbReference>
<dbReference type="Pfam" id="PF22381">
    <property type="entry name" value="Staph_reg_Sar_Rot"/>
    <property type="match status" value="1"/>
</dbReference>
<evidence type="ECO:0000256" key="3">
    <source>
        <dbReference type="ARBA" id="ARBA00023163"/>
    </source>
</evidence>
<sequence>MTSCHTNNSSSLSNQEQELIKLENQVCFPLYSAANAVIRAYRPLLDELDLTYSQYLVMMVLWQNNGINVKELGAKLNLDSGTLTPLLKRLETKGIVLRKRGEHDERVRELFLTEQGEALKLQAVSVPKAMRCKISLDVEELVELKRLCEKLIKTID</sequence>
<dbReference type="InterPro" id="IPR039422">
    <property type="entry name" value="MarR/SlyA-like"/>
</dbReference>
<dbReference type="PANTHER" id="PTHR33164">
    <property type="entry name" value="TRANSCRIPTIONAL REGULATOR, MARR FAMILY"/>
    <property type="match status" value="1"/>
</dbReference>